<reference evidence="1 2" key="1">
    <citation type="submission" date="2020-03" db="EMBL/GenBank/DDBJ databases">
        <title>Dissostichus mawsoni Genome sequencing and assembly.</title>
        <authorList>
            <person name="Park H."/>
        </authorList>
    </citation>
    <scope>NUCLEOTIDE SEQUENCE [LARGE SCALE GENOMIC DNA]</scope>
    <source>
        <strain evidence="1">DM0001</strain>
        <tissue evidence="1">Muscle</tissue>
    </source>
</reference>
<accession>A0A7J5YGZ9</accession>
<comment type="caution">
    <text evidence="1">The sequence shown here is derived from an EMBL/GenBank/DDBJ whole genome shotgun (WGS) entry which is preliminary data.</text>
</comment>
<gene>
    <name evidence="1" type="ORF">F7725_020805</name>
</gene>
<protein>
    <submittedName>
        <fullName evidence="1">Uncharacterized protein</fullName>
    </submittedName>
</protein>
<organism evidence="1 2">
    <name type="scientific">Dissostichus mawsoni</name>
    <name type="common">Antarctic cod</name>
    <dbReference type="NCBI Taxonomy" id="36200"/>
    <lineage>
        <taxon>Eukaryota</taxon>
        <taxon>Metazoa</taxon>
        <taxon>Chordata</taxon>
        <taxon>Craniata</taxon>
        <taxon>Vertebrata</taxon>
        <taxon>Euteleostomi</taxon>
        <taxon>Actinopterygii</taxon>
        <taxon>Neopterygii</taxon>
        <taxon>Teleostei</taxon>
        <taxon>Neoteleostei</taxon>
        <taxon>Acanthomorphata</taxon>
        <taxon>Eupercaria</taxon>
        <taxon>Perciformes</taxon>
        <taxon>Notothenioidei</taxon>
        <taxon>Nototheniidae</taxon>
        <taxon>Dissostichus</taxon>
    </lineage>
</organism>
<evidence type="ECO:0000313" key="2">
    <source>
        <dbReference type="Proteomes" id="UP000518266"/>
    </source>
</evidence>
<proteinExistence type="predicted"/>
<name>A0A7J5YGZ9_DISMA</name>
<keyword evidence="2" id="KW-1185">Reference proteome</keyword>
<sequence length="315" mass="34977">MNQSTQQAPTWDVEIPVACPQWPPRASQLLQLLRLCTSAFRNKKGAAGVQGIVYLSGMKMMPLIMLSCSKTLAMLGARYCLLGEILQVLRALLGLLMCLAHLGGEEKQQDEINSSRLTKENTIHLSSPEGHFEGPGSMAFSRNLSDKSYSITPCSTRPMLLCGRAQRPRKACHLGVVFPGDHQHEVTGATPTSGVITYIFLNGVGVLDAQDSLTHQNSLLLVTESLWAQAGTDLHMHGSVHIVEKIQSLEENEKRKTFNEGHLVVLSRLTSRLKKTVTWIPVFMEISLSRVLFWRPYFSTTRSTLSLHNIQQLIC</sequence>
<dbReference type="EMBL" id="JAAKFY010000013">
    <property type="protein sequence ID" value="KAF3847777.1"/>
    <property type="molecule type" value="Genomic_DNA"/>
</dbReference>
<evidence type="ECO:0000313" key="1">
    <source>
        <dbReference type="EMBL" id="KAF3847777.1"/>
    </source>
</evidence>
<dbReference type="AlphaFoldDB" id="A0A7J5YGZ9"/>
<dbReference type="Proteomes" id="UP000518266">
    <property type="component" value="Unassembled WGS sequence"/>
</dbReference>